<sequence length="163" mass="18773">MDGLESLESRLTHLEKLMGVNDEVSVDFTNEIHDIKRKLKEKRYDFVLGGDSQFIQLLENYEFDGNIEDLGAKMGTVLNSEKVLMNRVNQLAEIEKMSGKVLSSEAFQEVQTLKEELIHSEQELDKLFKTVQKLASINRRSQEELTLILGELDERLTQIESQK</sequence>
<name>A0AC35UGV0_9BILA</name>
<dbReference type="Proteomes" id="UP000095286">
    <property type="component" value="Unplaced"/>
</dbReference>
<dbReference type="WBParaSite" id="RSKR_0001113700.1">
    <property type="protein sequence ID" value="RSKR_0001113700.1"/>
    <property type="gene ID" value="RSKR_0001113700"/>
</dbReference>
<protein>
    <submittedName>
        <fullName evidence="2">Dynactin subunit 2</fullName>
    </submittedName>
</protein>
<reference evidence="2" key="1">
    <citation type="submission" date="2016-11" db="UniProtKB">
        <authorList>
            <consortium name="WormBaseParasite"/>
        </authorList>
    </citation>
    <scope>IDENTIFICATION</scope>
    <source>
        <strain evidence="2">KR3021</strain>
    </source>
</reference>
<accession>A0AC35UGV0</accession>
<proteinExistence type="predicted"/>
<evidence type="ECO:0000313" key="1">
    <source>
        <dbReference type="Proteomes" id="UP000095286"/>
    </source>
</evidence>
<organism evidence="1 2">
    <name type="scientific">Rhabditophanes sp. KR3021</name>
    <dbReference type="NCBI Taxonomy" id="114890"/>
    <lineage>
        <taxon>Eukaryota</taxon>
        <taxon>Metazoa</taxon>
        <taxon>Ecdysozoa</taxon>
        <taxon>Nematoda</taxon>
        <taxon>Chromadorea</taxon>
        <taxon>Rhabditida</taxon>
        <taxon>Tylenchina</taxon>
        <taxon>Panagrolaimomorpha</taxon>
        <taxon>Strongyloidoidea</taxon>
        <taxon>Alloionematidae</taxon>
        <taxon>Rhabditophanes</taxon>
    </lineage>
</organism>
<evidence type="ECO:0000313" key="2">
    <source>
        <dbReference type="WBParaSite" id="RSKR_0001113700.1"/>
    </source>
</evidence>